<dbReference type="Pfam" id="PF25087">
    <property type="entry name" value="GMPPB_C"/>
    <property type="match status" value="1"/>
</dbReference>
<accession>A0A1D2QNN6</accession>
<dbReference type="UniPathway" id="UPA00973"/>
<evidence type="ECO:0000256" key="18">
    <source>
        <dbReference type="HAMAP-Rule" id="MF_01631"/>
    </source>
</evidence>
<keyword evidence="5 18" id="KW-0808">Transferase</keyword>
<keyword evidence="4 18" id="KW-0963">Cytoplasm</keyword>
<evidence type="ECO:0000256" key="7">
    <source>
        <dbReference type="ARBA" id="ARBA00022723"/>
    </source>
</evidence>
<evidence type="ECO:0000256" key="1">
    <source>
        <dbReference type="ARBA" id="ARBA00004496"/>
    </source>
</evidence>
<feature type="region of interest" description="Linker" evidence="18">
    <location>
        <begin position="226"/>
        <end position="246"/>
    </location>
</feature>
<evidence type="ECO:0000313" key="21">
    <source>
        <dbReference type="EMBL" id="ODS23164.1"/>
    </source>
</evidence>
<dbReference type="GO" id="GO:0019134">
    <property type="term" value="F:glucosamine-1-phosphate N-acetyltransferase activity"/>
    <property type="evidence" value="ECO:0007669"/>
    <property type="project" value="UniProtKB-UniRule"/>
</dbReference>
<feature type="active site" description="Proton acceptor" evidence="18">
    <location>
        <position position="359"/>
    </location>
</feature>
<protein>
    <recommendedName>
        <fullName evidence="18">Bifunctional protein GlmU</fullName>
    </recommendedName>
    <domain>
        <recommendedName>
            <fullName evidence="18">UDP-N-acetylglucosamine pyrophosphorylase</fullName>
            <ecNumber evidence="18">2.7.7.23</ecNumber>
        </recommendedName>
        <alternativeName>
            <fullName evidence="18">N-acetylglucosamine-1-phosphate uridyltransferase</fullName>
        </alternativeName>
    </domain>
    <domain>
        <recommendedName>
            <fullName evidence="18">Glucosamine-1-phosphate N-acetyltransferase</fullName>
            <ecNumber evidence="18">2.3.1.157</ecNumber>
        </recommendedName>
    </domain>
</protein>
<feature type="binding site" evidence="18">
    <location>
        <position position="329"/>
    </location>
    <ligand>
        <name>UDP-N-acetyl-alpha-D-glucosamine</name>
        <dbReference type="ChEBI" id="CHEBI:57705"/>
    </ligand>
</feature>
<dbReference type="GO" id="GO:0000902">
    <property type="term" value="P:cell morphogenesis"/>
    <property type="evidence" value="ECO:0007669"/>
    <property type="project" value="UniProtKB-UniRule"/>
</dbReference>
<comment type="catalytic activity">
    <reaction evidence="16 18">
        <text>N-acetyl-alpha-D-glucosamine 1-phosphate + UTP + H(+) = UDP-N-acetyl-alpha-D-glucosamine + diphosphate</text>
        <dbReference type="Rhea" id="RHEA:13509"/>
        <dbReference type="ChEBI" id="CHEBI:15378"/>
        <dbReference type="ChEBI" id="CHEBI:33019"/>
        <dbReference type="ChEBI" id="CHEBI:46398"/>
        <dbReference type="ChEBI" id="CHEBI:57705"/>
        <dbReference type="ChEBI" id="CHEBI:57776"/>
        <dbReference type="EC" id="2.7.7.23"/>
    </reaction>
</comment>
<feature type="domain" description="MobA-like NTP transferase" evidence="19">
    <location>
        <begin position="5"/>
        <end position="122"/>
    </location>
</feature>
<dbReference type="InterPro" id="IPR025877">
    <property type="entry name" value="MobA-like_NTP_Trfase"/>
</dbReference>
<comment type="function">
    <text evidence="17 18">Catalyzes the last two sequential reactions in the de novo biosynthetic pathway for UDP-N-acetylglucosamine (UDP-GlcNAc). The C-terminal domain catalyzes the transfer of acetyl group from acetyl coenzyme A to glucosamine-1-phosphate (GlcN-1-P) to produce N-acetylglucosamine-1-phosphate (GlcNAc-1-P), which is converted into UDP-GlcNAc by the transfer of uridine 5-monophosphate (from uridine 5-triphosphate), a reaction catalyzed by the N-terminal domain.</text>
</comment>
<dbReference type="GO" id="GO:0008360">
    <property type="term" value="P:regulation of cell shape"/>
    <property type="evidence" value="ECO:0007669"/>
    <property type="project" value="UniProtKB-KW"/>
</dbReference>
<feature type="binding site" evidence="18">
    <location>
        <position position="347"/>
    </location>
    <ligand>
        <name>UDP-N-acetyl-alpha-D-glucosamine</name>
        <dbReference type="ChEBI" id="CHEBI:57705"/>
    </ligand>
</feature>
<dbReference type="Gene3D" id="2.160.10.10">
    <property type="entry name" value="Hexapeptide repeat proteins"/>
    <property type="match status" value="1"/>
</dbReference>
<feature type="binding site" evidence="18">
    <location>
        <position position="223"/>
    </location>
    <ligand>
        <name>Mg(2+)</name>
        <dbReference type="ChEBI" id="CHEBI:18420"/>
    </ligand>
</feature>
<feature type="binding site" evidence="18">
    <location>
        <position position="165"/>
    </location>
    <ligand>
        <name>UDP-N-acetyl-alpha-D-glucosamine</name>
        <dbReference type="ChEBI" id="CHEBI:57705"/>
    </ligand>
</feature>
<feature type="binding site" evidence="18">
    <location>
        <position position="135"/>
    </location>
    <ligand>
        <name>UDP-N-acetyl-alpha-D-glucosamine</name>
        <dbReference type="ChEBI" id="CHEBI:57705"/>
    </ligand>
</feature>
<keyword evidence="14 18" id="KW-0961">Cell wall biogenesis/degradation</keyword>
<evidence type="ECO:0000259" key="20">
    <source>
        <dbReference type="Pfam" id="PF25087"/>
    </source>
</evidence>
<dbReference type="EC" id="2.7.7.23" evidence="18"/>
<feature type="binding site" evidence="18">
    <location>
        <position position="362"/>
    </location>
    <ligand>
        <name>UDP-N-acetyl-alpha-D-glucosamine</name>
        <dbReference type="ChEBI" id="CHEBI:57705"/>
    </ligand>
</feature>
<feature type="domain" description="Mannose-1-phosphate guanyltransferase C-terminal" evidence="20">
    <location>
        <begin position="259"/>
        <end position="341"/>
    </location>
</feature>
<dbReference type="GO" id="GO:0006048">
    <property type="term" value="P:UDP-N-acetylglucosamine biosynthetic process"/>
    <property type="evidence" value="ECO:0007669"/>
    <property type="project" value="UniProtKB-UniPathway"/>
</dbReference>
<sequence length="451" mass="49198">MLDILILAAGKGTRMRSSVPKVLHPIAGKALIQHVIDTAKALTNNPLNIVVGHEADKVQRELSDQHTFILQEHQLGTGHAVQQALPHFRKDSIVLILYGDVPLISRSTLQRLINKVNKNSLALLTMHLDQPKGYGRITRNSSNKVTAIVEQKDATEEQLAINEVNTGVIAVSAQHLQKWLPELSNNNAQGEYYLTDIISMAQQQGVEINTEQPDFEWEVMGVNDRRQQAELERIYQLNRAKKLMAEGVTLIDPARFDCRGNVSVGQDVIIDINCLLIGEVAIGHNVSIGANCIIQNSVIGDNTVIKGNTIIEDSEVKADCTIGPFARLRPGTKLSEQAKIGNFVETKKALIGKGSKINHLSYVGDATLGDDVNIGAGTITCNYDGVNKHQTTIGNDVFVGSNSALVAPVNLEDGVTIGAGSTINCSVEKNTLSLTRSPQKMHKEWQRPIKK</sequence>
<dbReference type="InterPro" id="IPR005882">
    <property type="entry name" value="Bifunctional_GlmU"/>
</dbReference>
<dbReference type="CDD" id="cd03353">
    <property type="entry name" value="LbH_GlmU_C"/>
    <property type="match status" value="1"/>
</dbReference>
<dbReference type="GO" id="GO:0005737">
    <property type="term" value="C:cytoplasm"/>
    <property type="evidence" value="ECO:0007669"/>
    <property type="project" value="UniProtKB-SubCell"/>
</dbReference>
<comment type="cofactor">
    <cofactor evidence="18">
        <name>Mg(2+)</name>
        <dbReference type="ChEBI" id="CHEBI:18420"/>
    </cofactor>
    <text evidence="18">Binds 1 Mg(2+) ion per subunit.</text>
</comment>
<evidence type="ECO:0000256" key="12">
    <source>
        <dbReference type="ARBA" id="ARBA00023268"/>
    </source>
</evidence>
<dbReference type="InterPro" id="IPR001451">
    <property type="entry name" value="Hexapep"/>
</dbReference>
<feature type="binding site" evidence="18">
    <location>
        <position position="373"/>
    </location>
    <ligand>
        <name>UDP-N-acetyl-alpha-D-glucosamine</name>
        <dbReference type="ChEBI" id="CHEBI:57705"/>
    </ligand>
</feature>
<comment type="subcellular location">
    <subcellularLocation>
        <location evidence="1 18">Cytoplasm</location>
    </subcellularLocation>
</comment>
<feature type="binding site" evidence="18">
    <location>
        <begin position="382"/>
        <end position="383"/>
    </location>
    <ligand>
        <name>acetyl-CoA</name>
        <dbReference type="ChEBI" id="CHEBI:57288"/>
    </ligand>
</feature>
<dbReference type="STRING" id="62101.AB835_10310"/>
<dbReference type="Proteomes" id="UP000242502">
    <property type="component" value="Unassembled WGS sequence"/>
</dbReference>
<evidence type="ECO:0000256" key="10">
    <source>
        <dbReference type="ARBA" id="ARBA00022960"/>
    </source>
</evidence>
<dbReference type="Pfam" id="PF12804">
    <property type="entry name" value="NTP_transf_3"/>
    <property type="match status" value="1"/>
</dbReference>
<dbReference type="GO" id="GO:0000287">
    <property type="term" value="F:magnesium ion binding"/>
    <property type="evidence" value="ECO:0007669"/>
    <property type="project" value="UniProtKB-UniRule"/>
</dbReference>
<feature type="region of interest" description="N-acetyltransferase" evidence="18">
    <location>
        <begin position="247"/>
        <end position="451"/>
    </location>
</feature>
<dbReference type="SUPFAM" id="SSF51161">
    <property type="entry name" value="Trimeric LpxA-like enzymes"/>
    <property type="match status" value="1"/>
</dbReference>
<dbReference type="InterPro" id="IPR056729">
    <property type="entry name" value="GMPPB_C"/>
</dbReference>
<keyword evidence="13 18" id="KW-0012">Acyltransferase</keyword>
<name>A0A1D2QNN6_9GAMM</name>
<feature type="binding site" evidence="18">
    <location>
        <position position="419"/>
    </location>
    <ligand>
        <name>acetyl-CoA</name>
        <dbReference type="ChEBI" id="CHEBI:57288"/>
    </ligand>
</feature>
<dbReference type="InterPro" id="IPR018357">
    <property type="entry name" value="Hexapep_transf_CS"/>
</dbReference>
<dbReference type="GO" id="GO:0003977">
    <property type="term" value="F:UDP-N-acetylglucosamine diphosphorylase activity"/>
    <property type="evidence" value="ECO:0007669"/>
    <property type="project" value="UniProtKB-UniRule"/>
</dbReference>
<evidence type="ECO:0000256" key="16">
    <source>
        <dbReference type="ARBA" id="ARBA00048493"/>
    </source>
</evidence>
<dbReference type="UniPathway" id="UPA00113">
    <property type="reaction ID" value="UER00532"/>
</dbReference>
<evidence type="ECO:0000256" key="17">
    <source>
        <dbReference type="ARBA" id="ARBA00049628"/>
    </source>
</evidence>
<dbReference type="EC" id="2.3.1.157" evidence="18"/>
<feature type="binding site" evidence="18">
    <location>
        <position position="376"/>
    </location>
    <ligand>
        <name>acetyl-CoA</name>
        <dbReference type="ChEBI" id="CHEBI:57288"/>
    </ligand>
</feature>
<dbReference type="NCBIfam" id="TIGR01173">
    <property type="entry name" value="glmU"/>
    <property type="match status" value="1"/>
</dbReference>
<keyword evidence="12 18" id="KW-0511">Multifunctional enzyme</keyword>
<keyword evidence="7 18" id="KW-0479">Metal-binding</keyword>
<evidence type="ECO:0000256" key="14">
    <source>
        <dbReference type="ARBA" id="ARBA00023316"/>
    </source>
</evidence>
<feature type="binding site" evidence="18">
    <location>
        <begin position="76"/>
        <end position="77"/>
    </location>
    <ligand>
        <name>UDP-N-acetyl-alpha-D-glucosamine</name>
        <dbReference type="ChEBI" id="CHEBI:57705"/>
    </ligand>
</feature>
<evidence type="ECO:0000256" key="5">
    <source>
        <dbReference type="ARBA" id="ARBA00022679"/>
    </source>
</evidence>
<dbReference type="GO" id="GO:0009245">
    <property type="term" value="P:lipid A biosynthetic process"/>
    <property type="evidence" value="ECO:0007669"/>
    <property type="project" value="UniProtKB-UniRule"/>
</dbReference>
<evidence type="ECO:0000256" key="6">
    <source>
        <dbReference type="ARBA" id="ARBA00022695"/>
    </source>
</evidence>
<comment type="subunit">
    <text evidence="18">Homotrimer.</text>
</comment>
<feature type="binding site" evidence="18">
    <location>
        <position position="21"/>
    </location>
    <ligand>
        <name>UDP-N-acetyl-alpha-D-glucosamine</name>
        <dbReference type="ChEBI" id="CHEBI:57705"/>
    </ligand>
</feature>
<keyword evidence="10 18" id="KW-0133">Cell shape</keyword>
<feature type="binding site" evidence="18">
    <location>
        <position position="223"/>
    </location>
    <ligand>
        <name>UDP-N-acetyl-alpha-D-glucosamine</name>
        <dbReference type="ChEBI" id="CHEBI:57705"/>
    </ligand>
</feature>
<dbReference type="GO" id="GO:0071555">
    <property type="term" value="P:cell wall organization"/>
    <property type="evidence" value="ECO:0007669"/>
    <property type="project" value="UniProtKB-KW"/>
</dbReference>
<evidence type="ECO:0000256" key="4">
    <source>
        <dbReference type="ARBA" id="ARBA00022490"/>
    </source>
</evidence>
<keyword evidence="6 18" id="KW-0548">Nucleotidyltransferase</keyword>
<evidence type="ECO:0000256" key="3">
    <source>
        <dbReference type="ARBA" id="ARBA00007947"/>
    </source>
</evidence>
<dbReference type="GO" id="GO:0016020">
    <property type="term" value="C:membrane"/>
    <property type="evidence" value="ECO:0007669"/>
    <property type="project" value="GOC"/>
</dbReference>
<feature type="binding site" evidence="18">
    <location>
        <begin position="98"/>
        <end position="100"/>
    </location>
    <ligand>
        <name>UDP-N-acetyl-alpha-D-glucosamine</name>
        <dbReference type="ChEBI" id="CHEBI:57705"/>
    </ligand>
</feature>
<comment type="similarity">
    <text evidence="3 18">In the N-terminal section; belongs to the N-acetylglucosamine-1-phosphate uridyltransferase family.</text>
</comment>
<dbReference type="PANTHER" id="PTHR43584:SF3">
    <property type="entry name" value="BIFUNCTIONAL PROTEIN GLMU"/>
    <property type="match status" value="1"/>
</dbReference>
<evidence type="ECO:0000256" key="2">
    <source>
        <dbReference type="ARBA" id="ARBA00007707"/>
    </source>
</evidence>
<dbReference type="InterPro" id="IPR038009">
    <property type="entry name" value="GlmU_C_LbH"/>
</dbReference>
<evidence type="ECO:0000256" key="11">
    <source>
        <dbReference type="ARBA" id="ARBA00022984"/>
    </source>
</evidence>
<evidence type="ECO:0000259" key="19">
    <source>
        <dbReference type="Pfam" id="PF12804"/>
    </source>
</evidence>
<comment type="catalytic activity">
    <reaction evidence="15 18">
        <text>alpha-D-glucosamine 1-phosphate + acetyl-CoA = N-acetyl-alpha-D-glucosamine 1-phosphate + CoA + H(+)</text>
        <dbReference type="Rhea" id="RHEA:13725"/>
        <dbReference type="ChEBI" id="CHEBI:15378"/>
        <dbReference type="ChEBI" id="CHEBI:57287"/>
        <dbReference type="ChEBI" id="CHEBI:57288"/>
        <dbReference type="ChEBI" id="CHEBI:57776"/>
        <dbReference type="ChEBI" id="CHEBI:58516"/>
        <dbReference type="EC" id="2.3.1.157"/>
    </reaction>
</comment>
<evidence type="ECO:0000313" key="22">
    <source>
        <dbReference type="Proteomes" id="UP000242502"/>
    </source>
</evidence>
<keyword evidence="11 18" id="KW-0573">Peptidoglycan synthesis</keyword>
<evidence type="ECO:0000256" key="9">
    <source>
        <dbReference type="ARBA" id="ARBA00022842"/>
    </source>
</evidence>
<comment type="pathway">
    <text evidence="18">Nucleotide-sugar biosynthesis; UDP-N-acetyl-alpha-D-glucosamine biosynthesis; N-acetyl-alpha-D-glucosamine 1-phosphate from alpha-D-glucosamine 6-phosphate (route II): step 2/2.</text>
</comment>
<reference evidence="21 22" key="1">
    <citation type="journal article" date="2016" name="Appl. Environ. Microbiol.">
        <title>Lack of Overt Genome Reduction in the Bryostatin-Producing Bryozoan Symbiont "Candidatus Endobugula sertula".</title>
        <authorList>
            <person name="Miller I.J."/>
            <person name="Vanee N."/>
            <person name="Fong S.S."/>
            <person name="Lim-Fong G.E."/>
            <person name="Kwan J.C."/>
        </authorList>
    </citation>
    <scope>NUCLEOTIDE SEQUENCE [LARGE SCALE GENOMIC DNA]</scope>
    <source>
        <strain evidence="21">AB1-4</strain>
    </source>
</reference>
<evidence type="ECO:0000256" key="15">
    <source>
        <dbReference type="ARBA" id="ARBA00048247"/>
    </source>
</evidence>
<comment type="pathway">
    <text evidence="18">Bacterial outer membrane biogenesis; LPS lipid A biosynthesis.</text>
</comment>
<gene>
    <name evidence="18" type="primary">glmU</name>
    <name evidence="21" type="ORF">AB835_10310</name>
</gene>
<feature type="binding site" evidence="18">
    <location>
        <begin position="7"/>
        <end position="10"/>
    </location>
    <ligand>
        <name>UDP-N-acetyl-alpha-D-glucosamine</name>
        <dbReference type="ChEBI" id="CHEBI:57705"/>
    </ligand>
</feature>
<feature type="binding site" evidence="18">
    <location>
        <position position="150"/>
    </location>
    <ligand>
        <name>UDP-N-acetyl-alpha-D-glucosamine</name>
        <dbReference type="ChEBI" id="CHEBI:57705"/>
    </ligand>
</feature>
<feature type="region of interest" description="Pyrophosphorylase" evidence="18">
    <location>
        <begin position="1"/>
        <end position="225"/>
    </location>
</feature>
<feature type="binding site" evidence="18">
    <location>
        <position position="436"/>
    </location>
    <ligand>
        <name>acetyl-CoA</name>
        <dbReference type="ChEBI" id="CHEBI:57288"/>
    </ligand>
</feature>
<dbReference type="SUPFAM" id="SSF53448">
    <property type="entry name" value="Nucleotide-diphospho-sugar transferases"/>
    <property type="match status" value="1"/>
</dbReference>
<keyword evidence="8 18" id="KW-0677">Repeat</keyword>
<evidence type="ECO:0000256" key="13">
    <source>
        <dbReference type="ARBA" id="ARBA00023315"/>
    </source>
</evidence>
<keyword evidence="9 18" id="KW-0460">Magnesium</keyword>
<dbReference type="PANTHER" id="PTHR43584">
    <property type="entry name" value="NUCLEOTIDYL TRANSFERASE"/>
    <property type="match status" value="1"/>
</dbReference>
<comment type="caution">
    <text evidence="21">The sequence shown here is derived from an EMBL/GenBank/DDBJ whole genome shotgun (WGS) entry which is preliminary data.</text>
</comment>
<evidence type="ECO:0000256" key="8">
    <source>
        <dbReference type="ARBA" id="ARBA00022737"/>
    </source>
</evidence>
<dbReference type="HAMAP" id="MF_01631">
    <property type="entry name" value="GlmU"/>
    <property type="match status" value="1"/>
</dbReference>
<feature type="binding site" evidence="18">
    <location>
        <position position="401"/>
    </location>
    <ligand>
        <name>acetyl-CoA</name>
        <dbReference type="ChEBI" id="CHEBI:57288"/>
    </ligand>
</feature>
<proteinExistence type="inferred from homology"/>
<organism evidence="21 22">
    <name type="scientific">Candidatus Endobugula sertula</name>
    <name type="common">Bugula neritina bacterial symbiont</name>
    <dbReference type="NCBI Taxonomy" id="62101"/>
    <lineage>
        <taxon>Bacteria</taxon>
        <taxon>Pseudomonadati</taxon>
        <taxon>Pseudomonadota</taxon>
        <taxon>Gammaproteobacteria</taxon>
        <taxon>Cellvibrionales</taxon>
        <taxon>Cellvibrionaceae</taxon>
        <taxon>Candidatus Endobugula</taxon>
    </lineage>
</organism>
<dbReference type="EMBL" id="MDLC01000037">
    <property type="protein sequence ID" value="ODS23164.1"/>
    <property type="molecule type" value="Genomic_DNA"/>
</dbReference>
<dbReference type="Gene3D" id="3.90.550.10">
    <property type="entry name" value="Spore Coat Polysaccharide Biosynthesis Protein SpsA, Chain A"/>
    <property type="match status" value="1"/>
</dbReference>
<dbReference type="GO" id="GO:0009252">
    <property type="term" value="P:peptidoglycan biosynthetic process"/>
    <property type="evidence" value="ECO:0007669"/>
    <property type="project" value="UniProtKB-UniRule"/>
</dbReference>
<comment type="pathway">
    <text evidence="18">Nucleotide-sugar biosynthesis; UDP-N-acetyl-alpha-D-glucosamine biosynthesis; UDP-N-acetyl-alpha-D-glucosamine from N-acetyl-alpha-D-glucosamine 1-phosphate: step 1/1.</text>
</comment>
<dbReference type="Pfam" id="PF14602">
    <property type="entry name" value="Hexapep_2"/>
    <property type="match status" value="1"/>
</dbReference>
<dbReference type="CDD" id="cd02540">
    <property type="entry name" value="GT2_GlmU_N_bac"/>
    <property type="match status" value="1"/>
</dbReference>
<dbReference type="AlphaFoldDB" id="A0A1D2QNN6"/>
<dbReference type="InterPro" id="IPR011004">
    <property type="entry name" value="Trimer_LpxA-like_sf"/>
</dbReference>
<feature type="binding site" evidence="18">
    <location>
        <position position="100"/>
    </location>
    <ligand>
        <name>Mg(2+)</name>
        <dbReference type="ChEBI" id="CHEBI:18420"/>
    </ligand>
</feature>
<dbReference type="InterPro" id="IPR029044">
    <property type="entry name" value="Nucleotide-diphossugar_trans"/>
</dbReference>
<dbReference type="InterPro" id="IPR050065">
    <property type="entry name" value="GlmU-like"/>
</dbReference>
<dbReference type="PROSITE" id="PS00101">
    <property type="entry name" value="HEXAPEP_TRANSFERASES"/>
    <property type="match status" value="1"/>
</dbReference>
<comment type="similarity">
    <text evidence="2 18">In the C-terminal section; belongs to the transferase hexapeptide repeat family.</text>
</comment>
<feature type="binding site" evidence="18">
    <location>
        <position position="71"/>
    </location>
    <ligand>
        <name>UDP-N-acetyl-alpha-D-glucosamine</name>
        <dbReference type="ChEBI" id="CHEBI:57705"/>
    </ligand>
</feature>